<dbReference type="EMBL" id="JACHEM010000010">
    <property type="protein sequence ID" value="MBB6437631.1"/>
    <property type="molecule type" value="Genomic_DNA"/>
</dbReference>
<evidence type="ECO:0000313" key="2">
    <source>
        <dbReference type="EMBL" id="MBB6437631.1"/>
    </source>
</evidence>
<reference evidence="2 3" key="1">
    <citation type="submission" date="2020-08" db="EMBL/GenBank/DDBJ databases">
        <title>Genomic Encyclopedia of Type Strains, Phase IV (KMG-IV): sequencing the most valuable type-strain genomes for metagenomic binning, comparative biology and taxonomic classification.</title>
        <authorList>
            <person name="Goeker M."/>
        </authorList>
    </citation>
    <scope>NUCLEOTIDE SEQUENCE [LARGE SCALE GENOMIC DNA]</scope>
    <source>
        <strain evidence="2 3">DSM 40141</strain>
    </source>
</reference>
<dbReference type="AlphaFoldDB" id="A0A7X0HHA7"/>
<dbReference type="RefSeq" id="WP_185033090.1">
    <property type="nucleotide sequence ID" value="NZ_BNBN01000013.1"/>
</dbReference>
<feature type="transmembrane region" description="Helical" evidence="1">
    <location>
        <begin position="174"/>
        <end position="194"/>
    </location>
</feature>
<comment type="caution">
    <text evidence="2">The sequence shown here is derived from an EMBL/GenBank/DDBJ whole genome shotgun (WGS) entry which is preliminary data.</text>
</comment>
<dbReference type="SUPFAM" id="SSF55961">
    <property type="entry name" value="Bet v1-like"/>
    <property type="match status" value="1"/>
</dbReference>
<sequence length="251" mass="27521">MKQAKPLYVEVLIRADQELLWQRTQEPAQHQRWDLRFTEIDFLPRPSPDEPQHFRYATRVLPFVTVSGTGISAGERHRPDGTRTSALRFASAHPLSLLAQGSGYWRYVPTADGIRFATGYDYRTRWGRFGAVADRFVFRPLMGWATAWSFDRLRLWLERGTSPARLLGRAVGELAARTAVAVLAVVLAGSGPALAVHVDALAGGAPVLAAVLLAAAVLLPPLPGTPAARRCLRTTSAPPRTPSILATLEPR</sequence>
<gene>
    <name evidence="2" type="ORF">HNQ79_004132</name>
</gene>
<protein>
    <recommendedName>
        <fullName evidence="4">Membrane protein YndG</fullName>
    </recommendedName>
</protein>
<keyword evidence="3" id="KW-1185">Reference proteome</keyword>
<name>A0A7X0HHA7_9ACTN</name>
<accession>A0A7X0HHA7</accession>
<keyword evidence="1" id="KW-0472">Membrane</keyword>
<evidence type="ECO:0000256" key="1">
    <source>
        <dbReference type="SAM" id="Phobius"/>
    </source>
</evidence>
<keyword evidence="1" id="KW-1133">Transmembrane helix</keyword>
<evidence type="ECO:0008006" key="4">
    <source>
        <dbReference type="Google" id="ProtNLM"/>
    </source>
</evidence>
<proteinExistence type="predicted"/>
<feature type="transmembrane region" description="Helical" evidence="1">
    <location>
        <begin position="200"/>
        <end position="220"/>
    </location>
</feature>
<dbReference type="Proteomes" id="UP000540423">
    <property type="component" value="Unassembled WGS sequence"/>
</dbReference>
<organism evidence="2 3">
    <name type="scientific">Streptomyces candidus</name>
    <dbReference type="NCBI Taxonomy" id="67283"/>
    <lineage>
        <taxon>Bacteria</taxon>
        <taxon>Bacillati</taxon>
        <taxon>Actinomycetota</taxon>
        <taxon>Actinomycetes</taxon>
        <taxon>Kitasatosporales</taxon>
        <taxon>Streptomycetaceae</taxon>
        <taxon>Streptomyces</taxon>
    </lineage>
</organism>
<evidence type="ECO:0000313" key="3">
    <source>
        <dbReference type="Proteomes" id="UP000540423"/>
    </source>
</evidence>
<keyword evidence="1" id="KW-0812">Transmembrane</keyword>